<keyword evidence="5" id="KW-1185">Reference proteome</keyword>
<dbReference type="PANTHER" id="PTHR43581:SF2">
    <property type="entry name" value="EXCINUCLEASE ATPASE SUBUNIT"/>
    <property type="match status" value="1"/>
</dbReference>
<name>A0ABR9VT00_9SYNC</name>
<gene>
    <name evidence="4" type="ORF">IQ217_11670</name>
</gene>
<dbReference type="PANTHER" id="PTHR43581">
    <property type="entry name" value="ATP/GTP PHOSPHATASE"/>
    <property type="match status" value="1"/>
</dbReference>
<comment type="caution">
    <text evidence="4">The sequence shown here is derived from an EMBL/GenBank/DDBJ whole genome shotgun (WGS) entry which is preliminary data.</text>
</comment>
<dbReference type="Pfam" id="PF13476">
    <property type="entry name" value="AAA_23"/>
    <property type="match status" value="1"/>
</dbReference>
<proteinExistence type="predicted"/>
<evidence type="ECO:0000256" key="1">
    <source>
        <dbReference type="SAM" id="MobiDB-lite"/>
    </source>
</evidence>
<dbReference type="Gene3D" id="3.40.50.300">
    <property type="entry name" value="P-loop containing nucleotide triphosphate hydrolases"/>
    <property type="match status" value="2"/>
</dbReference>
<protein>
    <submittedName>
        <fullName evidence="4">AAA family ATPase</fullName>
    </submittedName>
</protein>
<feature type="domain" description="ATPase AAA-type core" evidence="2">
    <location>
        <begin position="202"/>
        <end position="334"/>
    </location>
</feature>
<evidence type="ECO:0000313" key="4">
    <source>
        <dbReference type="EMBL" id="MBE9254487.1"/>
    </source>
</evidence>
<dbReference type="InterPro" id="IPR051396">
    <property type="entry name" value="Bact_Antivir_Def_Nuclease"/>
</dbReference>
<dbReference type="InterPro" id="IPR027417">
    <property type="entry name" value="P-loop_NTPase"/>
</dbReference>
<dbReference type="SUPFAM" id="SSF52540">
    <property type="entry name" value="P-loop containing nucleoside triphosphate hydrolases"/>
    <property type="match status" value="1"/>
</dbReference>
<dbReference type="EMBL" id="JADEVV010000031">
    <property type="protein sequence ID" value="MBE9254487.1"/>
    <property type="molecule type" value="Genomic_DNA"/>
</dbReference>
<feature type="domain" description="Rad50/SbcC-type AAA" evidence="3">
    <location>
        <begin position="7"/>
        <end position="69"/>
    </location>
</feature>
<accession>A0ABR9VT00</accession>
<reference evidence="4 5" key="1">
    <citation type="submission" date="2020-10" db="EMBL/GenBank/DDBJ databases">
        <authorList>
            <person name="Castelo-Branco R."/>
            <person name="Eusebio N."/>
            <person name="Adriana R."/>
            <person name="Vieira A."/>
            <person name="Brugerolle De Fraissinette N."/>
            <person name="Rezende De Castro R."/>
            <person name="Schneider M.P."/>
            <person name="Vasconcelos V."/>
            <person name="Leao P.N."/>
        </authorList>
    </citation>
    <scope>NUCLEOTIDE SEQUENCE [LARGE SCALE GENOMIC DNA]</scope>
    <source>
        <strain evidence="4 5">LEGE 00031</strain>
    </source>
</reference>
<dbReference type="Pfam" id="PF13304">
    <property type="entry name" value="AAA_21"/>
    <property type="match status" value="1"/>
</dbReference>
<evidence type="ECO:0000259" key="2">
    <source>
        <dbReference type="Pfam" id="PF13304"/>
    </source>
</evidence>
<dbReference type="Proteomes" id="UP000658720">
    <property type="component" value="Unassembled WGS sequence"/>
</dbReference>
<sequence length="434" mass="49352">MYIKKASIENIRSIKSLTWEPPNDQHPGWHVIIGDNGSGKSTFLRAISLILIFDESPALRESFDYWIRKNSEDGRIFLDLIHDEDFDDFTSVLSEQQALIPPNPFKLEILLKNINGKVIAGDRLHDPHNQTHPCRFISAQKSRGLFSSAYGPFRRFTGGDEVYQSLVESHPRLAAHLSIFGENVAFTECLKWLKNLKFKQLEDRTEEGQLLDSIIQFVNQSEFLPFNARIDSISSDGVTFIDGNGCTIPVEEMSDGYRSILSLTFELIQQLVRVYGQDQIFDPEDATKIIVPGVVLIDEIDVHLHPTWQRRIGFWFREHFPNIQFIVTTHSPLICQAATVGSVYRLPKPGTNENGEMITGQQLDRLLYGNVLDAYGTEAFGENVSRSDLSQEKLKQLAKLNQKAKYETLSPEESQERTALKAMMPTNPDTTNYQ</sequence>
<dbReference type="InterPro" id="IPR038729">
    <property type="entry name" value="Rad50/SbcC_AAA"/>
</dbReference>
<feature type="region of interest" description="Disordered" evidence="1">
    <location>
        <begin position="405"/>
        <end position="434"/>
    </location>
</feature>
<evidence type="ECO:0000313" key="5">
    <source>
        <dbReference type="Proteomes" id="UP000658720"/>
    </source>
</evidence>
<evidence type="ECO:0000259" key="3">
    <source>
        <dbReference type="Pfam" id="PF13476"/>
    </source>
</evidence>
<dbReference type="RefSeq" id="WP_194020070.1">
    <property type="nucleotide sequence ID" value="NZ_JADEVV010000031.1"/>
</dbReference>
<dbReference type="InterPro" id="IPR003959">
    <property type="entry name" value="ATPase_AAA_core"/>
</dbReference>
<organism evidence="4 5">
    <name type="scientific">Synechocystis salina LEGE 00031</name>
    <dbReference type="NCBI Taxonomy" id="1828736"/>
    <lineage>
        <taxon>Bacteria</taxon>
        <taxon>Bacillati</taxon>
        <taxon>Cyanobacteriota</taxon>
        <taxon>Cyanophyceae</taxon>
        <taxon>Synechococcales</taxon>
        <taxon>Merismopediaceae</taxon>
        <taxon>Synechocystis</taxon>
    </lineage>
</organism>